<dbReference type="AlphaFoldDB" id="A0A0D7AUY3"/>
<dbReference type="Gene3D" id="3.40.50.150">
    <property type="entry name" value="Vaccinia Virus protein VP39"/>
    <property type="match status" value="1"/>
</dbReference>
<dbReference type="InterPro" id="IPR029063">
    <property type="entry name" value="SAM-dependent_MTases_sf"/>
</dbReference>
<dbReference type="SUPFAM" id="SSF53335">
    <property type="entry name" value="S-adenosyl-L-methionine-dependent methyltransferases"/>
    <property type="match status" value="1"/>
</dbReference>
<accession>A0A0D7AUY3</accession>
<dbReference type="OrthoDB" id="413520at2759"/>
<dbReference type="PANTHER" id="PTHR14614">
    <property type="entry name" value="HEPATOCELLULAR CARCINOMA-ASSOCIATED ANTIGEN"/>
    <property type="match status" value="1"/>
</dbReference>
<dbReference type="Proteomes" id="UP000054007">
    <property type="component" value="Unassembled WGS sequence"/>
</dbReference>
<dbReference type="EMBL" id="KN880834">
    <property type="protein sequence ID" value="KIY62027.1"/>
    <property type="molecule type" value="Genomic_DNA"/>
</dbReference>
<organism evidence="1 2">
    <name type="scientific">Cylindrobasidium torrendii FP15055 ss-10</name>
    <dbReference type="NCBI Taxonomy" id="1314674"/>
    <lineage>
        <taxon>Eukaryota</taxon>
        <taxon>Fungi</taxon>
        <taxon>Dikarya</taxon>
        <taxon>Basidiomycota</taxon>
        <taxon>Agaricomycotina</taxon>
        <taxon>Agaricomycetes</taxon>
        <taxon>Agaricomycetidae</taxon>
        <taxon>Agaricales</taxon>
        <taxon>Marasmiineae</taxon>
        <taxon>Physalacriaceae</taxon>
        <taxon>Cylindrobasidium</taxon>
    </lineage>
</organism>
<dbReference type="GO" id="GO:0008757">
    <property type="term" value="F:S-adenosylmethionine-dependent methyltransferase activity"/>
    <property type="evidence" value="ECO:0007669"/>
    <property type="project" value="UniProtKB-ARBA"/>
</dbReference>
<dbReference type="InterPro" id="IPR019410">
    <property type="entry name" value="Methyltransf_16"/>
</dbReference>
<dbReference type="STRING" id="1314674.A0A0D7AUY3"/>
<evidence type="ECO:0008006" key="3">
    <source>
        <dbReference type="Google" id="ProtNLM"/>
    </source>
</evidence>
<gene>
    <name evidence="1" type="ORF">CYLTODRAFT_362083</name>
</gene>
<evidence type="ECO:0000313" key="1">
    <source>
        <dbReference type="EMBL" id="KIY62027.1"/>
    </source>
</evidence>
<dbReference type="GO" id="GO:0005829">
    <property type="term" value="C:cytosol"/>
    <property type="evidence" value="ECO:0007669"/>
    <property type="project" value="TreeGrafter"/>
</dbReference>
<protein>
    <recommendedName>
        <fullName evidence="3">Methyltransferase-domain-containing protein</fullName>
    </recommendedName>
</protein>
<reference evidence="1 2" key="1">
    <citation type="journal article" date="2015" name="Fungal Genet. Biol.">
        <title>Evolution of novel wood decay mechanisms in Agaricales revealed by the genome sequences of Fistulina hepatica and Cylindrobasidium torrendii.</title>
        <authorList>
            <person name="Floudas D."/>
            <person name="Held B.W."/>
            <person name="Riley R."/>
            <person name="Nagy L.G."/>
            <person name="Koehler G."/>
            <person name="Ransdell A.S."/>
            <person name="Younus H."/>
            <person name="Chow J."/>
            <person name="Chiniquy J."/>
            <person name="Lipzen A."/>
            <person name="Tritt A."/>
            <person name="Sun H."/>
            <person name="Haridas S."/>
            <person name="LaButti K."/>
            <person name="Ohm R.A."/>
            <person name="Kues U."/>
            <person name="Blanchette R.A."/>
            <person name="Grigoriev I.V."/>
            <person name="Minto R.E."/>
            <person name="Hibbett D.S."/>
        </authorList>
    </citation>
    <scope>NUCLEOTIDE SEQUENCE [LARGE SCALE GENOMIC DNA]</scope>
    <source>
        <strain evidence="1 2">FP15055 ss-10</strain>
    </source>
</reference>
<dbReference type="Pfam" id="PF10294">
    <property type="entry name" value="Methyltransf_16"/>
    <property type="match status" value="1"/>
</dbReference>
<dbReference type="GO" id="GO:0032991">
    <property type="term" value="C:protein-containing complex"/>
    <property type="evidence" value="ECO:0007669"/>
    <property type="project" value="TreeGrafter"/>
</dbReference>
<keyword evidence="2" id="KW-1185">Reference proteome</keyword>
<sequence length="289" mass="32106">MAHTPNFPPGLEIFPSSSEQLIETNGLFSSDSQTAAIQKYGIAGRIWEAAYVLLTYVNPSNTWEFDPPFYVDNETGHPMRIRGIELGSGTGIVAHALRSAQPAPEILVATDLPEVCPLLEANLHPDASLIVRPLSWGNRIEAMNVLEESFAHKGLSDVICSDLVYFPELLSPLLRTLLHLTDAFPLTRVTISYRIRSLSKEAPFWSAFGLWFDFAPVLYRTGPKDEWTRFGETFDDPTYVFVARRKPESMCWRLPMADRDLLAGVGAGGTDAHKGDDTFDTLLMMALGN</sequence>
<evidence type="ECO:0000313" key="2">
    <source>
        <dbReference type="Proteomes" id="UP000054007"/>
    </source>
</evidence>
<dbReference type="PANTHER" id="PTHR14614:SF161">
    <property type="match status" value="1"/>
</dbReference>
<proteinExistence type="predicted"/>
<name>A0A0D7AUY3_9AGAR</name>